<dbReference type="SMART" id="SM00448">
    <property type="entry name" value="REC"/>
    <property type="match status" value="1"/>
</dbReference>
<feature type="coiled-coil region" evidence="2">
    <location>
        <begin position="122"/>
        <end position="156"/>
    </location>
</feature>
<dbReference type="RefSeq" id="WP_015861616.1">
    <property type="nucleotide sequence ID" value="NC_012796.1"/>
</dbReference>
<dbReference type="OrthoDB" id="9769359at2"/>
<dbReference type="SMART" id="SM00471">
    <property type="entry name" value="HDc"/>
    <property type="match status" value="1"/>
</dbReference>
<evidence type="ECO:0000256" key="1">
    <source>
        <dbReference type="PROSITE-ProRule" id="PRU00169"/>
    </source>
</evidence>
<dbReference type="CDD" id="cd00077">
    <property type="entry name" value="HDc"/>
    <property type="match status" value="1"/>
</dbReference>
<dbReference type="Gene3D" id="3.40.50.2300">
    <property type="match status" value="1"/>
</dbReference>
<protein>
    <submittedName>
        <fullName evidence="5">Response regulator receiver protein</fullName>
    </submittedName>
</protein>
<dbReference type="HOGENOM" id="CLU_000445_92_10_7"/>
<dbReference type="InterPro" id="IPR001789">
    <property type="entry name" value="Sig_transdc_resp-reg_receiver"/>
</dbReference>
<evidence type="ECO:0000313" key="5">
    <source>
        <dbReference type="EMBL" id="BAH76455.1"/>
    </source>
</evidence>
<feature type="domain" description="HD-GYP" evidence="4">
    <location>
        <begin position="150"/>
        <end position="360"/>
    </location>
</feature>
<dbReference type="KEGG" id="dma:DMR_29640"/>
<dbReference type="InterPro" id="IPR003607">
    <property type="entry name" value="HD/PDEase_dom"/>
</dbReference>
<dbReference type="AlphaFoldDB" id="C4XHT1"/>
<evidence type="ECO:0000259" key="4">
    <source>
        <dbReference type="PROSITE" id="PS51832"/>
    </source>
</evidence>
<dbReference type="PANTHER" id="PTHR45228">
    <property type="entry name" value="CYCLIC DI-GMP PHOSPHODIESTERASE TM_0186-RELATED"/>
    <property type="match status" value="1"/>
</dbReference>
<keyword evidence="1" id="KW-0597">Phosphoprotein</keyword>
<feature type="modified residue" description="4-aspartylphosphate" evidence="1">
    <location>
        <position position="56"/>
    </location>
</feature>
<evidence type="ECO:0000259" key="3">
    <source>
        <dbReference type="PROSITE" id="PS50110"/>
    </source>
</evidence>
<dbReference type="PROSITE" id="PS50110">
    <property type="entry name" value="RESPONSE_REGULATORY"/>
    <property type="match status" value="1"/>
</dbReference>
<sequence length="374" mass="41584">MKTLAECLILLVDDTETNLDILVDALGEDHEVAVATDGPTALALAKEQTPDLILLDIMMPGMDGYEVCRRLMADPATAETPVIFLTALTDVADKTRGFAVGGVDYVTKPFEPAEIKARARTHLSLRLARQELARQNEILEEKVRERTRELALTQDAIIEAMAGLAEYRDPETGAHIKRTRNYVRVLAEKLRAQPGYDGYFTDEIIDLLYKSAPLHDIGKVGVRDDILLKPGPLTDAEFAVMRRHTVYGRDAIQAAAKNLGDNSFLRLAQEIAYTHQERWDGTGYPQGLAGEAIPIPGRLMAIADVYDALISRRVYKAPFTHAQAVAVIRDGRGNHFDPSMVDAFLDVQETFRQIALKFTESDEERQALEHPYVA</sequence>
<dbReference type="PROSITE" id="PS51832">
    <property type="entry name" value="HD_GYP"/>
    <property type="match status" value="1"/>
</dbReference>
<dbReference type="CDD" id="cd19920">
    <property type="entry name" value="REC_PA4781-like"/>
    <property type="match status" value="1"/>
</dbReference>
<accession>C4XHT1</accession>
<dbReference type="Gene3D" id="1.10.3210.10">
    <property type="entry name" value="Hypothetical protein af1432"/>
    <property type="match status" value="1"/>
</dbReference>
<dbReference type="InterPro" id="IPR052020">
    <property type="entry name" value="Cyclic_di-GMP/3'3'-cGAMP_PDE"/>
</dbReference>
<dbReference type="EMBL" id="AP010904">
    <property type="protein sequence ID" value="BAH76455.1"/>
    <property type="molecule type" value="Genomic_DNA"/>
</dbReference>
<reference evidence="5 6" key="1">
    <citation type="journal article" date="2009" name="Genome Res.">
        <title>Whole genome sequence of Desulfovibrio magneticus strain RS-1 revealed common gene clusters in magnetotactic bacteria.</title>
        <authorList>
            <person name="Nakazawa H."/>
            <person name="Arakaki A."/>
            <person name="Narita-Yamada S."/>
            <person name="Yashiro I."/>
            <person name="Jinno K."/>
            <person name="Aoki N."/>
            <person name="Tsuruyama A."/>
            <person name="Okamura Y."/>
            <person name="Tanikawa S."/>
            <person name="Fujita N."/>
            <person name="Takeyama H."/>
            <person name="Matsunaga T."/>
        </authorList>
    </citation>
    <scope>NUCLEOTIDE SEQUENCE [LARGE SCALE GENOMIC DNA]</scope>
    <source>
        <strain evidence="6">ATCC 700980 / DSM 13731 / RS-1</strain>
    </source>
</reference>
<dbReference type="Proteomes" id="UP000009071">
    <property type="component" value="Chromosome"/>
</dbReference>
<keyword evidence="6" id="KW-1185">Reference proteome</keyword>
<gene>
    <name evidence="5" type="ordered locus">DMR_29640</name>
</gene>
<dbReference type="PANTHER" id="PTHR45228:SF5">
    <property type="entry name" value="CYCLIC DI-GMP PHOSPHODIESTERASE VC_1348-RELATED"/>
    <property type="match status" value="1"/>
</dbReference>
<dbReference type="SUPFAM" id="SSF109604">
    <property type="entry name" value="HD-domain/PDEase-like"/>
    <property type="match status" value="1"/>
</dbReference>
<dbReference type="InterPro" id="IPR011006">
    <property type="entry name" value="CheY-like_superfamily"/>
</dbReference>
<dbReference type="InterPro" id="IPR037522">
    <property type="entry name" value="HD_GYP_dom"/>
</dbReference>
<organism evidence="5 6">
    <name type="scientific">Solidesulfovibrio magneticus (strain ATCC 700980 / DSM 13731 / RS-1)</name>
    <name type="common">Desulfovibrio magneticus</name>
    <dbReference type="NCBI Taxonomy" id="573370"/>
    <lineage>
        <taxon>Bacteria</taxon>
        <taxon>Pseudomonadati</taxon>
        <taxon>Thermodesulfobacteriota</taxon>
        <taxon>Desulfovibrionia</taxon>
        <taxon>Desulfovibrionales</taxon>
        <taxon>Desulfovibrionaceae</taxon>
        <taxon>Solidesulfovibrio</taxon>
    </lineage>
</organism>
<dbReference type="STRING" id="573370.DMR_29640"/>
<dbReference type="SUPFAM" id="SSF52172">
    <property type="entry name" value="CheY-like"/>
    <property type="match status" value="1"/>
</dbReference>
<feature type="domain" description="Response regulatory" evidence="3">
    <location>
        <begin position="8"/>
        <end position="123"/>
    </location>
</feature>
<evidence type="ECO:0000256" key="2">
    <source>
        <dbReference type="SAM" id="Coils"/>
    </source>
</evidence>
<dbReference type="Pfam" id="PF13487">
    <property type="entry name" value="HD_5"/>
    <property type="match status" value="1"/>
</dbReference>
<dbReference type="Pfam" id="PF00072">
    <property type="entry name" value="Response_reg"/>
    <property type="match status" value="1"/>
</dbReference>
<keyword evidence="2" id="KW-0175">Coiled coil</keyword>
<name>C4XHT1_SOLM1</name>
<dbReference type="eggNOG" id="COG3437">
    <property type="taxonomic scope" value="Bacteria"/>
</dbReference>
<dbReference type="GO" id="GO:0000160">
    <property type="term" value="P:phosphorelay signal transduction system"/>
    <property type="evidence" value="ECO:0007669"/>
    <property type="project" value="InterPro"/>
</dbReference>
<evidence type="ECO:0000313" key="6">
    <source>
        <dbReference type="Proteomes" id="UP000009071"/>
    </source>
</evidence>
<proteinExistence type="predicted"/>